<proteinExistence type="predicted"/>
<comment type="caution">
    <text evidence="3">The sequence shown here is derived from an EMBL/GenBank/DDBJ whole genome shotgun (WGS) entry which is preliminary data.</text>
</comment>
<dbReference type="InterPro" id="IPR006311">
    <property type="entry name" value="TAT_signal"/>
</dbReference>
<dbReference type="Proteomes" id="UP000178379">
    <property type="component" value="Unassembled WGS sequence"/>
</dbReference>
<evidence type="ECO:0000259" key="2">
    <source>
        <dbReference type="Pfam" id="PF13501"/>
    </source>
</evidence>
<gene>
    <name evidence="3" type="ORF">A2140_10675</name>
</gene>
<sequence>MTHLHRRTFLKGTLGATTLALAASAGLLKPERVLAAEWSKPAFEAKSINDALKALFGASQATASGSIKIKAPIQAENGAVVPIAVSAALPNVQGLAVFVEKNAQPLVASVALTGAEGYFSARMKMGQTSDVHVVCRAGGKLYSAKQTIKVTVGGCGG</sequence>
<dbReference type="InterPro" id="IPR038162">
    <property type="entry name" value="SoxY_sf"/>
</dbReference>
<feature type="chain" id="PRO_5009526594" evidence="1">
    <location>
        <begin position="23"/>
        <end position="157"/>
    </location>
</feature>
<dbReference type="AlphaFoldDB" id="A0A1F6T891"/>
<dbReference type="STRING" id="1817756.A2140_10675"/>
<keyword evidence="1" id="KW-0732">Signal</keyword>
<organism evidence="3 4">
    <name type="scientific">Candidatus Muproteobacteria bacterium RBG_16_62_13</name>
    <dbReference type="NCBI Taxonomy" id="1817756"/>
    <lineage>
        <taxon>Bacteria</taxon>
        <taxon>Pseudomonadati</taxon>
        <taxon>Pseudomonadota</taxon>
        <taxon>Candidatus Muproteobacteria</taxon>
    </lineage>
</organism>
<dbReference type="NCBIfam" id="TIGR04488">
    <property type="entry name" value="SoxY_true_GGCGG"/>
    <property type="match status" value="1"/>
</dbReference>
<dbReference type="Pfam" id="PF13501">
    <property type="entry name" value="SoxY"/>
    <property type="match status" value="1"/>
</dbReference>
<accession>A0A1F6T891</accession>
<feature type="signal peptide" evidence="1">
    <location>
        <begin position="1"/>
        <end position="22"/>
    </location>
</feature>
<dbReference type="InterPro" id="IPR032711">
    <property type="entry name" value="SoxY"/>
</dbReference>
<protein>
    <submittedName>
        <fullName evidence="3">Thiosulfate oxidation carrier protein SoxY</fullName>
    </submittedName>
</protein>
<dbReference type="Gene3D" id="2.60.40.2470">
    <property type="entry name" value="SoxY domain"/>
    <property type="match status" value="1"/>
</dbReference>
<dbReference type="PROSITE" id="PS51318">
    <property type="entry name" value="TAT"/>
    <property type="match status" value="1"/>
</dbReference>
<evidence type="ECO:0000256" key="1">
    <source>
        <dbReference type="SAM" id="SignalP"/>
    </source>
</evidence>
<dbReference type="InterPro" id="IPR016568">
    <property type="entry name" value="Sulphur_oxidation_SoxY"/>
</dbReference>
<dbReference type="PIRSF" id="PIRSF010312">
    <property type="entry name" value="Sulphur_oxidation_SoxY"/>
    <property type="match status" value="1"/>
</dbReference>
<evidence type="ECO:0000313" key="4">
    <source>
        <dbReference type="Proteomes" id="UP000178379"/>
    </source>
</evidence>
<name>A0A1F6T891_9PROT</name>
<reference evidence="3 4" key="1">
    <citation type="journal article" date="2016" name="Nat. Commun.">
        <title>Thousands of microbial genomes shed light on interconnected biogeochemical processes in an aquifer system.</title>
        <authorList>
            <person name="Anantharaman K."/>
            <person name="Brown C.T."/>
            <person name="Hug L.A."/>
            <person name="Sharon I."/>
            <person name="Castelle C.J."/>
            <person name="Probst A.J."/>
            <person name="Thomas B.C."/>
            <person name="Singh A."/>
            <person name="Wilkins M.J."/>
            <person name="Karaoz U."/>
            <person name="Brodie E.L."/>
            <person name="Williams K.H."/>
            <person name="Hubbard S.S."/>
            <person name="Banfield J.F."/>
        </authorList>
    </citation>
    <scope>NUCLEOTIDE SEQUENCE [LARGE SCALE GENOMIC DNA]</scope>
</reference>
<feature type="domain" description="Ig-like SoxY" evidence="2">
    <location>
        <begin position="53"/>
        <end position="155"/>
    </location>
</feature>
<dbReference type="EMBL" id="MFSQ01000016">
    <property type="protein sequence ID" value="OGI41340.1"/>
    <property type="molecule type" value="Genomic_DNA"/>
</dbReference>
<evidence type="ECO:0000313" key="3">
    <source>
        <dbReference type="EMBL" id="OGI41340.1"/>
    </source>
</evidence>